<sequence length="210" mass="22389">MKNPSSFALALLTAMLSVAAEAAPVKWYLQDVTFEDGARVEGSFVFDADTNTYSDIDVTTSPGVAEIVGGVETTVSGFLYDRVSTRIVLAPDPEIVYIDDAAQDAIGQGVGIVELSFRSPLTNAGGRVQLATTNGPPVPSGYAGEFSCPPPLDYPCSDEFRIRVFASGFVTPQPFQAVPIFGPWNFLALAGLLLWLGGRRVTSGQYRGTR</sequence>
<dbReference type="AlphaFoldDB" id="A0A4Z0M203"/>
<keyword evidence="1" id="KW-0812">Transmembrane</keyword>
<dbReference type="RefSeq" id="WP_135443956.1">
    <property type="nucleotide sequence ID" value="NZ_SRLE01000007.1"/>
</dbReference>
<comment type="caution">
    <text evidence="3">The sequence shown here is derived from an EMBL/GenBank/DDBJ whole genome shotgun (WGS) entry which is preliminary data.</text>
</comment>
<keyword evidence="1" id="KW-1133">Transmembrane helix</keyword>
<evidence type="ECO:0000256" key="2">
    <source>
        <dbReference type="SAM" id="SignalP"/>
    </source>
</evidence>
<accession>A0A4Z0M203</accession>
<evidence type="ECO:0008006" key="5">
    <source>
        <dbReference type="Google" id="ProtNLM"/>
    </source>
</evidence>
<protein>
    <recommendedName>
        <fullName evidence="5">PEP-CTERM sorting domain-containing protein</fullName>
    </recommendedName>
</protein>
<gene>
    <name evidence="3" type="ORF">E4634_11430</name>
</gene>
<dbReference type="Proteomes" id="UP000298050">
    <property type="component" value="Unassembled WGS sequence"/>
</dbReference>
<keyword evidence="2" id="KW-0732">Signal</keyword>
<reference evidence="3 4" key="1">
    <citation type="submission" date="2019-04" db="EMBL/GenBank/DDBJ databases">
        <title>Taxonomy of novel Haliea sp. from mangrove soil of West Coast of India.</title>
        <authorList>
            <person name="Verma A."/>
            <person name="Kumar P."/>
            <person name="Krishnamurthi S."/>
        </authorList>
    </citation>
    <scope>NUCLEOTIDE SEQUENCE [LARGE SCALE GENOMIC DNA]</scope>
    <source>
        <strain evidence="3 4">SAOS-164</strain>
    </source>
</reference>
<organism evidence="3 4">
    <name type="scientific">Mangrovimicrobium sediminis</name>
    <dbReference type="NCBI Taxonomy" id="2562682"/>
    <lineage>
        <taxon>Bacteria</taxon>
        <taxon>Pseudomonadati</taxon>
        <taxon>Pseudomonadota</taxon>
        <taxon>Gammaproteobacteria</taxon>
        <taxon>Cellvibrionales</taxon>
        <taxon>Halieaceae</taxon>
        <taxon>Mangrovimicrobium</taxon>
    </lineage>
</organism>
<evidence type="ECO:0000256" key="1">
    <source>
        <dbReference type="SAM" id="Phobius"/>
    </source>
</evidence>
<keyword evidence="1" id="KW-0472">Membrane</keyword>
<name>A0A4Z0M203_9GAMM</name>
<feature type="signal peptide" evidence="2">
    <location>
        <begin position="1"/>
        <end position="22"/>
    </location>
</feature>
<dbReference type="EMBL" id="SRLE01000007">
    <property type="protein sequence ID" value="TGD73622.1"/>
    <property type="molecule type" value="Genomic_DNA"/>
</dbReference>
<feature type="transmembrane region" description="Helical" evidence="1">
    <location>
        <begin position="177"/>
        <end position="197"/>
    </location>
</feature>
<keyword evidence="4" id="KW-1185">Reference proteome</keyword>
<evidence type="ECO:0000313" key="3">
    <source>
        <dbReference type="EMBL" id="TGD73622.1"/>
    </source>
</evidence>
<feature type="chain" id="PRO_5021320680" description="PEP-CTERM sorting domain-containing protein" evidence="2">
    <location>
        <begin position="23"/>
        <end position="210"/>
    </location>
</feature>
<dbReference type="OrthoDB" id="465564at2"/>
<proteinExistence type="predicted"/>
<evidence type="ECO:0000313" key="4">
    <source>
        <dbReference type="Proteomes" id="UP000298050"/>
    </source>
</evidence>